<organism evidence="2 3">
    <name type="scientific">Humisphaera borealis</name>
    <dbReference type="NCBI Taxonomy" id="2807512"/>
    <lineage>
        <taxon>Bacteria</taxon>
        <taxon>Pseudomonadati</taxon>
        <taxon>Planctomycetota</taxon>
        <taxon>Phycisphaerae</taxon>
        <taxon>Tepidisphaerales</taxon>
        <taxon>Tepidisphaeraceae</taxon>
        <taxon>Humisphaera</taxon>
    </lineage>
</organism>
<keyword evidence="3" id="KW-1185">Reference proteome</keyword>
<dbReference type="Proteomes" id="UP000593765">
    <property type="component" value="Chromosome"/>
</dbReference>
<proteinExistence type="predicted"/>
<feature type="transmembrane region" description="Helical" evidence="1">
    <location>
        <begin position="126"/>
        <end position="147"/>
    </location>
</feature>
<evidence type="ECO:0000313" key="3">
    <source>
        <dbReference type="Proteomes" id="UP000593765"/>
    </source>
</evidence>
<dbReference type="KEGG" id="hbs:IPV69_06755"/>
<dbReference type="AlphaFoldDB" id="A0A7M2X003"/>
<evidence type="ECO:0000313" key="2">
    <source>
        <dbReference type="EMBL" id="QOV91055.1"/>
    </source>
</evidence>
<keyword evidence="1" id="KW-1133">Transmembrane helix</keyword>
<accession>A0A7M2X003</accession>
<protein>
    <submittedName>
        <fullName evidence="2">Uncharacterized protein</fullName>
    </submittedName>
</protein>
<name>A0A7M2X003_9BACT</name>
<keyword evidence="1" id="KW-0812">Transmembrane</keyword>
<sequence length="215" mass="23268">MSKHYWISVIKGERGGEAHVMQLLPDRLVWASTTIKGMQNVIDRLRAGGDADFKRPETLMRSEIMSVEYEENWTAIAVRDRAGKKHAVFGCEDKSATVPTAQELAGLLGFSTTPVSRPQSPSEYSWGPGVFAAIVIAMTSLLFFAAGAPDNGTKRYGKAGALKAIGEALGQGGILAIGLIVLAVIVGWWLYLYKNPPKVYSLVRPTGSTGVDRTR</sequence>
<dbReference type="EMBL" id="CP063458">
    <property type="protein sequence ID" value="QOV91055.1"/>
    <property type="molecule type" value="Genomic_DNA"/>
</dbReference>
<keyword evidence="1" id="KW-0472">Membrane</keyword>
<feature type="transmembrane region" description="Helical" evidence="1">
    <location>
        <begin position="168"/>
        <end position="191"/>
    </location>
</feature>
<gene>
    <name evidence="2" type="ORF">IPV69_06755</name>
</gene>
<evidence type="ECO:0000256" key="1">
    <source>
        <dbReference type="SAM" id="Phobius"/>
    </source>
</evidence>
<reference evidence="2 3" key="1">
    <citation type="submission" date="2020-10" db="EMBL/GenBank/DDBJ databases">
        <title>Wide distribution of Phycisphaera-like planctomycetes from WD2101 soil group in peatlands and genome analysis of the first cultivated representative.</title>
        <authorList>
            <person name="Dedysh S.N."/>
            <person name="Beletsky A.V."/>
            <person name="Ivanova A."/>
            <person name="Kulichevskaya I.S."/>
            <person name="Suzina N.E."/>
            <person name="Philippov D.A."/>
            <person name="Rakitin A.L."/>
            <person name="Mardanov A.V."/>
            <person name="Ravin N.V."/>
        </authorList>
    </citation>
    <scope>NUCLEOTIDE SEQUENCE [LARGE SCALE GENOMIC DNA]</scope>
    <source>
        <strain evidence="2 3">M1803</strain>
    </source>
</reference>
<dbReference type="RefSeq" id="WP_206294164.1">
    <property type="nucleotide sequence ID" value="NZ_CP063458.1"/>
</dbReference>